<reference evidence="1" key="1">
    <citation type="submission" date="2021-06" db="EMBL/GenBank/DDBJ databases">
        <authorList>
            <person name="Kallberg Y."/>
            <person name="Tangrot J."/>
            <person name="Rosling A."/>
        </authorList>
    </citation>
    <scope>NUCLEOTIDE SEQUENCE</scope>
    <source>
        <strain evidence="1">CL356</strain>
    </source>
</reference>
<organism evidence="1 2">
    <name type="scientific">Acaulospora colombiana</name>
    <dbReference type="NCBI Taxonomy" id="27376"/>
    <lineage>
        <taxon>Eukaryota</taxon>
        <taxon>Fungi</taxon>
        <taxon>Fungi incertae sedis</taxon>
        <taxon>Mucoromycota</taxon>
        <taxon>Glomeromycotina</taxon>
        <taxon>Glomeromycetes</taxon>
        <taxon>Diversisporales</taxon>
        <taxon>Acaulosporaceae</taxon>
        <taxon>Acaulospora</taxon>
    </lineage>
</organism>
<dbReference type="EMBL" id="CAJVPT010002336">
    <property type="protein sequence ID" value="CAG8479408.1"/>
    <property type="molecule type" value="Genomic_DNA"/>
</dbReference>
<accession>A0ACA9KKZ7</accession>
<gene>
    <name evidence="1" type="ORF">ACOLOM_LOCUS1927</name>
</gene>
<protein>
    <submittedName>
        <fullName evidence="1">16409_t:CDS:1</fullName>
    </submittedName>
</protein>
<sequence>NDKNSNKINKFWDLQTKRQNIIVEIKLLEEKNKLVEKELECHINIEQTQQILDTTRENRSQVSLLQQAITRKIGKRVLDETQVSREPPKSKIKVINENETAHDSSEESEVEKLM</sequence>
<comment type="caution">
    <text evidence="1">The sequence shown here is derived from an EMBL/GenBank/DDBJ whole genome shotgun (WGS) entry which is preliminary data.</text>
</comment>
<evidence type="ECO:0000313" key="1">
    <source>
        <dbReference type="EMBL" id="CAG8479408.1"/>
    </source>
</evidence>
<dbReference type="Proteomes" id="UP000789525">
    <property type="component" value="Unassembled WGS sequence"/>
</dbReference>
<feature type="non-terminal residue" evidence="1">
    <location>
        <position position="1"/>
    </location>
</feature>
<evidence type="ECO:0000313" key="2">
    <source>
        <dbReference type="Proteomes" id="UP000789525"/>
    </source>
</evidence>
<name>A0ACA9KKZ7_9GLOM</name>
<keyword evidence="2" id="KW-1185">Reference proteome</keyword>
<proteinExistence type="predicted"/>